<dbReference type="PROSITE" id="PS51257">
    <property type="entry name" value="PROKAR_LIPOPROTEIN"/>
    <property type="match status" value="1"/>
</dbReference>
<reference evidence="11" key="1">
    <citation type="journal article" date="2019" name="Int. J. Syst. Evol. Microbiol.">
        <title>The Global Catalogue of Microorganisms (GCM) 10K type strain sequencing project: providing services to taxonomists for standard genome sequencing and annotation.</title>
        <authorList>
            <consortium name="The Broad Institute Genomics Platform"/>
            <consortium name="The Broad Institute Genome Sequencing Center for Infectious Disease"/>
            <person name="Wu L."/>
            <person name="Ma J."/>
        </authorList>
    </citation>
    <scope>NUCLEOTIDE SEQUENCE [LARGE SCALE GENOMIC DNA]</scope>
    <source>
        <strain evidence="11">CCUG 62114</strain>
    </source>
</reference>
<evidence type="ECO:0000313" key="10">
    <source>
        <dbReference type="EMBL" id="MFD0962678.1"/>
    </source>
</evidence>
<keyword evidence="3 9" id="KW-0479">Metal-binding</keyword>
<gene>
    <name evidence="10" type="ORF">ACFQ1O_01520</name>
</gene>
<comment type="cofactor">
    <cofactor evidence="9">
        <name>Zn(2+)</name>
        <dbReference type="ChEBI" id="CHEBI:29105"/>
    </cofactor>
    <text evidence="9">Binds 1 zinc ion per subunit.</text>
</comment>
<dbReference type="Proteomes" id="UP001596997">
    <property type="component" value="Unassembled WGS sequence"/>
</dbReference>
<keyword evidence="4 9" id="KW-0378">Hydrolase</keyword>
<dbReference type="HAMAP" id="MF_01924">
    <property type="entry name" value="A_A_dipeptidase"/>
    <property type="match status" value="1"/>
</dbReference>
<evidence type="ECO:0000256" key="7">
    <source>
        <dbReference type="ARBA" id="ARBA00023049"/>
    </source>
</evidence>
<keyword evidence="8" id="KW-0961">Cell wall biogenesis/degradation</keyword>
<accession>A0ABW3HYV9</accession>
<feature type="binding site" evidence="9">
    <location>
        <position position="233"/>
    </location>
    <ligand>
        <name>Zn(2+)</name>
        <dbReference type="ChEBI" id="CHEBI:29105"/>
        <note>catalytic</note>
    </ligand>
</feature>
<dbReference type="RefSeq" id="WP_377712594.1">
    <property type="nucleotide sequence ID" value="NZ_JBHTJM010000002.1"/>
</dbReference>
<dbReference type="InterPro" id="IPR000755">
    <property type="entry name" value="A_A_dipeptidase"/>
</dbReference>
<feature type="binding site" evidence="9">
    <location>
        <position position="173"/>
    </location>
    <ligand>
        <name>Zn(2+)</name>
        <dbReference type="ChEBI" id="CHEBI:29105"/>
        <note>catalytic</note>
    </ligand>
</feature>
<name>A0ABW3HYV9_9FLAO</name>
<keyword evidence="11" id="KW-1185">Reference proteome</keyword>
<comment type="function">
    <text evidence="9">Catalyzes hydrolysis of the D-alanyl-D-alanine dipeptide.</text>
</comment>
<keyword evidence="5 9" id="KW-0862">Zinc</keyword>
<evidence type="ECO:0000256" key="1">
    <source>
        <dbReference type="ARBA" id="ARBA00001362"/>
    </source>
</evidence>
<protein>
    <recommendedName>
        <fullName evidence="9">D-alanyl-D-alanine dipeptidase</fullName>
        <shortName evidence="9">D-Ala-D-Ala dipeptidase</shortName>
        <ecNumber evidence="9">3.4.13.22</ecNumber>
    </recommendedName>
</protein>
<evidence type="ECO:0000256" key="6">
    <source>
        <dbReference type="ARBA" id="ARBA00022997"/>
    </source>
</evidence>
<comment type="similarity">
    <text evidence="9">Belongs to the peptidase M15D family.</text>
</comment>
<dbReference type="EC" id="3.4.13.22" evidence="9"/>
<evidence type="ECO:0000256" key="3">
    <source>
        <dbReference type="ARBA" id="ARBA00022723"/>
    </source>
</evidence>
<dbReference type="InterPro" id="IPR009045">
    <property type="entry name" value="Zn_M74/Hedgehog-like"/>
</dbReference>
<dbReference type="Gene3D" id="3.30.1380.10">
    <property type="match status" value="1"/>
</dbReference>
<dbReference type="Pfam" id="PF01427">
    <property type="entry name" value="Peptidase_M15"/>
    <property type="match status" value="1"/>
</dbReference>
<comment type="catalytic activity">
    <reaction evidence="1 9">
        <text>D-alanyl-D-alanine + H2O = 2 D-alanine</text>
        <dbReference type="Rhea" id="RHEA:20661"/>
        <dbReference type="ChEBI" id="CHEBI:15377"/>
        <dbReference type="ChEBI" id="CHEBI:57416"/>
        <dbReference type="ChEBI" id="CHEBI:57822"/>
        <dbReference type="EC" id="3.4.13.22"/>
    </reaction>
</comment>
<evidence type="ECO:0000256" key="5">
    <source>
        <dbReference type="ARBA" id="ARBA00022833"/>
    </source>
</evidence>
<feature type="site" description="Transition state stabilizer" evidence="9">
    <location>
        <position position="139"/>
    </location>
</feature>
<feature type="active site" description="Proton donor/acceptor" evidence="9">
    <location>
        <position position="230"/>
    </location>
</feature>
<sequence length="252" mass="29308">MKYILALIVFGSIVLFSCKEKKKITPKEIQENLVETNDVAKEQVESGVGQKDSPASLNVQLYSKEEIESFKDSTFVILKKLDTTFLYSMKYATKDNFLKEQVYDCDDCLVRYKTAKQLIKANNEFKKAGLRILFFDCYRPLYVQKKMWKIYPDKRYVADPSKGSNHNRGTAIDITLADLKNDTLAMGTPFDYFGKKAHHAYLNLPDSILNNRKKLKSTMEKHGFWSITSEWWHYNLSQSYKYPVSNFKTTCD</sequence>
<keyword evidence="2 9" id="KW-0645">Protease</keyword>
<keyword evidence="6 9" id="KW-0224">Dipeptidase</keyword>
<comment type="caution">
    <text evidence="10">The sequence shown here is derived from an EMBL/GenBank/DDBJ whole genome shotgun (WGS) entry which is preliminary data.</text>
</comment>
<evidence type="ECO:0000256" key="4">
    <source>
        <dbReference type="ARBA" id="ARBA00022801"/>
    </source>
</evidence>
<dbReference type="CDD" id="cd14840">
    <property type="entry name" value="D-Ala-D-Ala_dipeptidase_Aad"/>
    <property type="match status" value="1"/>
</dbReference>
<evidence type="ECO:0000256" key="9">
    <source>
        <dbReference type="HAMAP-Rule" id="MF_01924"/>
    </source>
</evidence>
<evidence type="ECO:0000313" key="11">
    <source>
        <dbReference type="Proteomes" id="UP001596997"/>
    </source>
</evidence>
<organism evidence="10 11">
    <name type="scientific">Pseudofulvibacter geojedonensis</name>
    <dbReference type="NCBI Taxonomy" id="1123758"/>
    <lineage>
        <taxon>Bacteria</taxon>
        <taxon>Pseudomonadati</taxon>
        <taxon>Bacteroidota</taxon>
        <taxon>Flavobacteriia</taxon>
        <taxon>Flavobacteriales</taxon>
        <taxon>Flavobacteriaceae</taxon>
        <taxon>Pseudofulvibacter</taxon>
    </lineage>
</organism>
<proteinExistence type="inferred from homology"/>
<feature type="binding site" evidence="9">
    <location>
        <position position="166"/>
    </location>
    <ligand>
        <name>Zn(2+)</name>
        <dbReference type="ChEBI" id="CHEBI:29105"/>
        <note>catalytic</note>
    </ligand>
</feature>
<keyword evidence="7 9" id="KW-0482">Metalloprotease</keyword>
<dbReference type="SUPFAM" id="SSF55166">
    <property type="entry name" value="Hedgehog/DD-peptidase"/>
    <property type="match status" value="1"/>
</dbReference>
<dbReference type="PANTHER" id="PTHR43126:SF1">
    <property type="entry name" value="D-ALANYL-D-ALANINE DIPEPTIDASE"/>
    <property type="match status" value="1"/>
</dbReference>
<evidence type="ECO:0000256" key="8">
    <source>
        <dbReference type="ARBA" id="ARBA00023316"/>
    </source>
</evidence>
<dbReference type="EMBL" id="JBHTJM010000002">
    <property type="protein sequence ID" value="MFD0962678.1"/>
    <property type="molecule type" value="Genomic_DNA"/>
</dbReference>
<dbReference type="PANTHER" id="PTHR43126">
    <property type="entry name" value="D-ALANYL-D-ALANINE DIPEPTIDASE"/>
    <property type="match status" value="1"/>
</dbReference>
<evidence type="ECO:0000256" key="2">
    <source>
        <dbReference type="ARBA" id="ARBA00022670"/>
    </source>
</evidence>